<dbReference type="InterPro" id="IPR006311">
    <property type="entry name" value="TAT_signal"/>
</dbReference>
<dbReference type="InterPro" id="IPR038607">
    <property type="entry name" value="PhoD-like_sf"/>
</dbReference>
<feature type="domain" description="PhoD-like phosphatase metallophosphatase" evidence="2">
    <location>
        <begin position="154"/>
        <end position="504"/>
    </location>
</feature>
<dbReference type="Gene3D" id="2.60.40.380">
    <property type="entry name" value="Purple acid phosphatase-like, N-terminal"/>
    <property type="match status" value="1"/>
</dbReference>
<evidence type="ECO:0000259" key="3">
    <source>
        <dbReference type="Pfam" id="PF16655"/>
    </source>
</evidence>
<dbReference type="InterPro" id="IPR052900">
    <property type="entry name" value="Phospholipid_Metab_Enz"/>
</dbReference>
<evidence type="ECO:0000256" key="1">
    <source>
        <dbReference type="SAM" id="SignalP"/>
    </source>
</evidence>
<organism evidence="4 5">
    <name type="scientific">Streptomyces auratus AGR0001</name>
    <dbReference type="NCBI Taxonomy" id="1160718"/>
    <lineage>
        <taxon>Bacteria</taxon>
        <taxon>Bacillati</taxon>
        <taxon>Actinomycetota</taxon>
        <taxon>Actinomycetes</taxon>
        <taxon>Kitasatosporales</taxon>
        <taxon>Streptomycetaceae</taxon>
        <taxon>Streptomyces</taxon>
    </lineage>
</organism>
<dbReference type="OrthoDB" id="3497025at2"/>
<dbReference type="InterPro" id="IPR018946">
    <property type="entry name" value="PhoD-like_MPP"/>
</dbReference>
<reference evidence="4" key="1">
    <citation type="journal article" date="2012" name="J. Bacteriol.">
        <title>Genome Sequence of Streptomyces auratus Strain AGR0001, a Phoslactomycin-Producing Actinomycete.</title>
        <authorList>
            <person name="Han X."/>
            <person name="Li M."/>
            <person name="Ding Z."/>
            <person name="Zhao J."/>
            <person name="Ji K."/>
            <person name="Wen M."/>
            <person name="Lu T."/>
        </authorList>
    </citation>
    <scope>NUCLEOTIDE SEQUENCE</scope>
    <source>
        <strain evidence="4">AGR0001</strain>
    </source>
</reference>
<evidence type="ECO:0000313" key="5">
    <source>
        <dbReference type="Proteomes" id="UP000009036"/>
    </source>
</evidence>
<dbReference type="Proteomes" id="UP000009036">
    <property type="component" value="Chromosome"/>
</dbReference>
<dbReference type="SUPFAM" id="SSF56300">
    <property type="entry name" value="Metallo-dependent phosphatases"/>
    <property type="match status" value="1"/>
</dbReference>
<evidence type="ECO:0000259" key="2">
    <source>
        <dbReference type="Pfam" id="PF09423"/>
    </source>
</evidence>
<dbReference type="RefSeq" id="WP_040901117.1">
    <property type="nucleotide sequence ID" value="NZ_CP072931.1"/>
</dbReference>
<name>A0A8B1NSL7_9ACTN</name>
<dbReference type="AlphaFoldDB" id="A0A8B1NSL7"/>
<dbReference type="PANTHER" id="PTHR43606:SF1">
    <property type="entry name" value="PHOD-LIKE PHOSPHATASE METALLOPHOSPHATASE DOMAIN-CONTAINING PROTEIN"/>
    <property type="match status" value="1"/>
</dbReference>
<dbReference type="Gene3D" id="3.60.21.70">
    <property type="entry name" value="PhoD-like phosphatase"/>
    <property type="match status" value="1"/>
</dbReference>
<keyword evidence="5" id="KW-1185">Reference proteome</keyword>
<keyword evidence="1" id="KW-0732">Signal</keyword>
<dbReference type="InterPro" id="IPR032093">
    <property type="entry name" value="PhoD_N"/>
</dbReference>
<feature type="domain" description="Phospholipase D N-terminal" evidence="3">
    <location>
        <begin position="47"/>
        <end position="138"/>
    </location>
</feature>
<feature type="chain" id="PRO_5032937332" evidence="1">
    <location>
        <begin position="34"/>
        <end position="521"/>
    </location>
</feature>
<dbReference type="PROSITE" id="PS51318">
    <property type="entry name" value="TAT"/>
    <property type="match status" value="1"/>
</dbReference>
<gene>
    <name evidence="4" type="ORF">SU9_003315</name>
</gene>
<dbReference type="Pfam" id="PF16655">
    <property type="entry name" value="PhoD_N"/>
    <property type="match status" value="1"/>
</dbReference>
<sequence length="521" mass="56798">MAMQRRQLLRSGLLLGAGTALPAALASAGPALAAPALVRSGRPALTHGVQTGDVTAHGGVVWTRADRPARMAVEVSTRPDFARSVTVPGPVLTAETDFTGRVKLSGLPAGSEVHYRVRLADPGDASLVGEPATGRLRTAPAVRDDVRFVWSADLAGQGWGINPDAGGYRIFRAMAERDPDFFLCSGDFWYADGVISETRPLPDGRVWRNLVTPEKSKVAETLAEFRGQHKYNLMDENLRAFAAAVPQINQWDDHEVLNNWYPGEVLTDTRYTERRVDVLAARARQALFEYLPIETGPSGDGRVHRVIRHGPLLDVFVLDMRSYRDANSADTGPATDSGILGAKQVAWLERELEASRATWKVIAADMPLALVVPDGAAAQEAVAQGDGGAPLGREGEIARVLSFIHRRHIPNTVWLTADVHYTAAHYYDPDKAAFQDFTPFWEFVSGPLNALVANQPNKLDGTFGPQVRFQSLAPDAVRNNPAYGYQFFGEVDIDGSSEVMTVRLRDIDGKVLYSVAIDPQR</sequence>
<dbReference type="InterPro" id="IPR029052">
    <property type="entry name" value="Metallo-depent_PP-like"/>
</dbReference>
<feature type="signal peptide" evidence="1">
    <location>
        <begin position="1"/>
        <end position="33"/>
    </location>
</feature>
<accession>A0A8B1NSL7</accession>
<reference evidence="4" key="2">
    <citation type="submission" date="2021-04" db="EMBL/GenBank/DDBJ databases">
        <authorList>
            <person name="Wen M.-L."/>
            <person name="Han X.-L."/>
            <person name="Xiong J."/>
        </authorList>
    </citation>
    <scope>NUCLEOTIDE SEQUENCE</scope>
    <source>
        <strain evidence="4">AGR0001</strain>
    </source>
</reference>
<proteinExistence type="predicted"/>
<protein>
    <submittedName>
        <fullName evidence="4">Alkaline phosphatase D family protein</fullName>
    </submittedName>
</protein>
<dbReference type="Pfam" id="PF09423">
    <property type="entry name" value="PhoD"/>
    <property type="match status" value="1"/>
</dbReference>
<dbReference type="EMBL" id="CP072931">
    <property type="protein sequence ID" value="QTZ90611.1"/>
    <property type="molecule type" value="Genomic_DNA"/>
</dbReference>
<evidence type="ECO:0000313" key="4">
    <source>
        <dbReference type="EMBL" id="QTZ90611.1"/>
    </source>
</evidence>
<dbReference type="KEGG" id="sauh:SU9_003315"/>
<dbReference type="PANTHER" id="PTHR43606">
    <property type="entry name" value="PHOSPHATASE, PUTATIVE (AFU_ORTHOLOGUE AFUA_6G08710)-RELATED"/>
    <property type="match status" value="1"/>
</dbReference>